<evidence type="ECO:0000313" key="2">
    <source>
        <dbReference type="EMBL" id="OLP80036.1"/>
    </source>
</evidence>
<keyword evidence="1" id="KW-0812">Transmembrane</keyword>
<organism evidence="2 3">
    <name type="scientific">Symbiodinium microadriaticum</name>
    <name type="common">Dinoflagellate</name>
    <name type="synonym">Zooxanthella microadriatica</name>
    <dbReference type="NCBI Taxonomy" id="2951"/>
    <lineage>
        <taxon>Eukaryota</taxon>
        <taxon>Sar</taxon>
        <taxon>Alveolata</taxon>
        <taxon>Dinophyceae</taxon>
        <taxon>Suessiales</taxon>
        <taxon>Symbiodiniaceae</taxon>
        <taxon>Symbiodinium</taxon>
    </lineage>
</organism>
<accession>A0A1Q9CAU0</accession>
<proteinExistence type="predicted"/>
<protein>
    <submittedName>
        <fullName evidence="2">Uncharacterized protein</fullName>
    </submittedName>
</protein>
<comment type="caution">
    <text evidence="2">The sequence shown here is derived from an EMBL/GenBank/DDBJ whole genome shotgun (WGS) entry which is preliminary data.</text>
</comment>
<evidence type="ECO:0000313" key="3">
    <source>
        <dbReference type="Proteomes" id="UP000186817"/>
    </source>
</evidence>
<feature type="transmembrane region" description="Helical" evidence="1">
    <location>
        <begin position="56"/>
        <end position="77"/>
    </location>
</feature>
<sequence length="115" mass="12692">MLEFMIQLKSSKLIEGSRIAREQAFCAFSQPGADDLMHAPTRSNRAADAQWSSGNIITVSAVITTLALIIILAVIIINNNKNNSNDNISINHLVSCDIPAMIWLWFLTYPLCDDA</sequence>
<keyword evidence="3" id="KW-1185">Reference proteome</keyword>
<gene>
    <name evidence="2" type="ORF">AK812_SmicGene39612</name>
</gene>
<keyword evidence="1" id="KW-0472">Membrane</keyword>
<dbReference type="AlphaFoldDB" id="A0A1Q9CAU0"/>
<reference evidence="2 3" key="1">
    <citation type="submission" date="2016-02" db="EMBL/GenBank/DDBJ databases">
        <title>Genome analysis of coral dinoflagellate symbionts highlights evolutionary adaptations to a symbiotic lifestyle.</title>
        <authorList>
            <person name="Aranda M."/>
            <person name="Li Y."/>
            <person name="Liew Y.J."/>
            <person name="Baumgarten S."/>
            <person name="Simakov O."/>
            <person name="Wilson M."/>
            <person name="Piel J."/>
            <person name="Ashoor H."/>
            <person name="Bougouffa S."/>
            <person name="Bajic V.B."/>
            <person name="Ryu T."/>
            <person name="Ravasi T."/>
            <person name="Bayer T."/>
            <person name="Micklem G."/>
            <person name="Kim H."/>
            <person name="Bhak J."/>
            <person name="Lajeunesse T.C."/>
            <person name="Voolstra C.R."/>
        </authorList>
    </citation>
    <scope>NUCLEOTIDE SEQUENCE [LARGE SCALE GENOMIC DNA]</scope>
    <source>
        <strain evidence="2 3">CCMP2467</strain>
    </source>
</reference>
<feature type="transmembrane region" description="Helical" evidence="1">
    <location>
        <begin position="89"/>
        <end position="107"/>
    </location>
</feature>
<name>A0A1Q9CAU0_SYMMI</name>
<evidence type="ECO:0000256" key="1">
    <source>
        <dbReference type="SAM" id="Phobius"/>
    </source>
</evidence>
<dbReference type="EMBL" id="LSRX01001424">
    <property type="protein sequence ID" value="OLP80036.1"/>
    <property type="molecule type" value="Genomic_DNA"/>
</dbReference>
<dbReference type="Proteomes" id="UP000186817">
    <property type="component" value="Unassembled WGS sequence"/>
</dbReference>
<keyword evidence="1" id="KW-1133">Transmembrane helix</keyword>